<dbReference type="Proteomes" id="UP000019024">
    <property type="component" value="Plasmid unnamed2"/>
</dbReference>
<reference evidence="1 2" key="1">
    <citation type="submission" date="2014-01" db="EMBL/GenBank/DDBJ databases">
        <authorList>
            <consortium name="DOE Joint Genome Institute"/>
            <person name="Anderson I."/>
            <person name="Huntemann M."/>
            <person name="Han J."/>
            <person name="Chen A."/>
            <person name="Kyrpides N."/>
            <person name="Mavromatis K."/>
            <person name="Markowitz V."/>
            <person name="Palaniappan K."/>
            <person name="Ivanova N."/>
            <person name="Schaumberg A."/>
            <person name="Pati A."/>
            <person name="Liolios K."/>
            <person name="Nordberg H.P."/>
            <person name="Cantor M.N."/>
            <person name="Hua S.X."/>
            <person name="Woyke T."/>
        </authorList>
    </citation>
    <scope>NUCLEOTIDE SEQUENCE [LARGE SCALE GENOMIC DNA]</scope>
    <source>
        <strain evidence="1 2">XH-48</strain>
        <plasmid evidence="2">2</plasmid>
    </source>
</reference>
<dbReference type="GeneID" id="43330829"/>
<sequence>MIPAFFLLTEKNAFAVVENDRRDGYRMLSKGSVHDQDTVYEDLDDWCEQHGYLEQ</sequence>
<dbReference type="EMBL" id="CP007057">
    <property type="protein sequence ID" value="AHG01744.1"/>
    <property type="molecule type" value="Genomic_DNA"/>
</dbReference>
<dbReference type="RefSeq" id="WP_157231421.1">
    <property type="nucleotide sequence ID" value="NZ_CP007057.1"/>
</dbReference>
<evidence type="ECO:0000313" key="1">
    <source>
        <dbReference type="EMBL" id="AHG01744.1"/>
    </source>
</evidence>
<geneLocation type="plasmid" evidence="2">
    <name>2</name>
</geneLocation>
<gene>
    <name evidence="1" type="ORF">HALLA_00200</name>
</gene>
<dbReference type="HOGENOM" id="CLU_3020849_0_0_2"/>
<proteinExistence type="predicted"/>
<protein>
    <submittedName>
        <fullName evidence="1">Uncharacterized protein</fullName>
    </submittedName>
</protein>
<organism evidence="1 2">
    <name type="scientific">Halostagnicola larsenii XH-48</name>
    <dbReference type="NCBI Taxonomy" id="797299"/>
    <lineage>
        <taxon>Archaea</taxon>
        <taxon>Methanobacteriati</taxon>
        <taxon>Methanobacteriota</taxon>
        <taxon>Stenosarchaea group</taxon>
        <taxon>Halobacteria</taxon>
        <taxon>Halobacteriales</taxon>
        <taxon>Natrialbaceae</taxon>
        <taxon>Halostagnicola</taxon>
    </lineage>
</organism>
<accession>W0JT31</accession>
<name>W0JT31_9EURY</name>
<keyword evidence="2" id="KW-1185">Reference proteome</keyword>
<keyword evidence="1" id="KW-0614">Plasmid</keyword>
<evidence type="ECO:0000313" key="2">
    <source>
        <dbReference type="Proteomes" id="UP000019024"/>
    </source>
</evidence>
<dbReference type="KEGG" id="hlr:HALLA_00200"/>
<dbReference type="AlphaFoldDB" id="W0JT31"/>
<dbReference type="OrthoDB" id="372575at2157"/>